<evidence type="ECO:0000256" key="9">
    <source>
        <dbReference type="ARBA" id="ARBA00023211"/>
    </source>
</evidence>
<keyword evidence="14" id="KW-1185">Reference proteome</keyword>
<dbReference type="PIRSF" id="PIRSF001259">
    <property type="entry name" value="RibA"/>
    <property type="match status" value="1"/>
</dbReference>
<comment type="similarity">
    <text evidence="11">Belongs to the DHBP synthase family.</text>
</comment>
<dbReference type="Pfam" id="PF00926">
    <property type="entry name" value="DHBP_synthase"/>
    <property type="match status" value="1"/>
</dbReference>
<proteinExistence type="inferred from homology"/>
<comment type="cofactor">
    <cofactor evidence="11">
        <name>Mg(2+)</name>
        <dbReference type="ChEBI" id="CHEBI:18420"/>
    </cofactor>
    <cofactor evidence="11">
        <name>Mn(2+)</name>
        <dbReference type="ChEBI" id="CHEBI:29035"/>
    </cofactor>
    <text evidence="11">Binds 2 divalent metal cations per subunit. Magnesium or manganese.</text>
</comment>
<feature type="domain" description="GTP cyclohydrolase II" evidence="12">
    <location>
        <begin position="216"/>
        <end position="302"/>
    </location>
</feature>
<dbReference type="GO" id="GO:0000287">
    <property type="term" value="F:magnesium ion binding"/>
    <property type="evidence" value="ECO:0007669"/>
    <property type="project" value="UniProtKB-UniRule"/>
</dbReference>
<comment type="function">
    <text evidence="3 11">Catalyzes the conversion of D-ribulose 5-phosphate to formate and 3,4-dihydroxy-2-butanone 4-phosphate.</text>
</comment>
<dbReference type="InterPro" id="IPR000422">
    <property type="entry name" value="DHBP_synthase_RibB"/>
</dbReference>
<sequence>MTLHETDPAETRVRAALTAIAAGQPVVVVDDADRENEGDLVFAATHATPSLVAFTVRHTSGFVCVALPDDACDRLALPPMHHEDGDRYRTAYRVTVDLHGTGTGISAASRAATIAALGAPDATAADFVRPGHVVPLRARDGGVLTRPGHTESAVDLARLAGLPPAGALCEIVSTDRPGEMAQGAELERFAKEHDLVLVSVADIIRYRRRTENPVERAVTTALPTEHGPFRAVGYRAVDGAEHVALLAGDLAHVTAETPVHVHTECLSGDVLRSTACACRRELDEAMARFAAQGSGIVVYLRPVDGVRACTLREEPHGTVRAEELAITAEWIVADLTTPRATTGDEPPRLADWAAARHGRTPGTDSIAG</sequence>
<accession>A0A1I4ZYQ2</accession>
<feature type="binding site" evidence="11">
    <location>
        <begin position="146"/>
        <end position="150"/>
    </location>
    <ligand>
        <name>D-ribulose 5-phosphate</name>
        <dbReference type="ChEBI" id="CHEBI:58121"/>
    </ligand>
</feature>
<dbReference type="InterPro" id="IPR036144">
    <property type="entry name" value="RibA-like_sf"/>
</dbReference>
<dbReference type="InterPro" id="IPR017945">
    <property type="entry name" value="DHBP_synth_RibB-like_a/b_dom"/>
</dbReference>
<dbReference type="UniPathway" id="UPA00275">
    <property type="reaction ID" value="UER00399"/>
</dbReference>
<keyword evidence="6 11" id="KW-0686">Riboflavin biosynthesis</keyword>
<evidence type="ECO:0000256" key="4">
    <source>
        <dbReference type="ARBA" id="ARBA00004904"/>
    </source>
</evidence>
<feature type="site" description="Essential for catalytic activity" evidence="11">
    <location>
        <position position="132"/>
    </location>
</feature>
<dbReference type="Gene3D" id="3.40.50.10990">
    <property type="entry name" value="GTP cyclohydrolase II"/>
    <property type="match status" value="1"/>
</dbReference>
<evidence type="ECO:0000259" key="12">
    <source>
        <dbReference type="Pfam" id="PF00925"/>
    </source>
</evidence>
<dbReference type="Proteomes" id="UP000199614">
    <property type="component" value="Unassembled WGS sequence"/>
</dbReference>
<comment type="cofactor">
    <cofactor evidence="2">
        <name>Mn(2+)</name>
        <dbReference type="ChEBI" id="CHEBI:29035"/>
    </cofactor>
</comment>
<dbReference type="Pfam" id="PF00925">
    <property type="entry name" value="GTP_cyclohydro2"/>
    <property type="match status" value="1"/>
</dbReference>
<gene>
    <name evidence="11" type="primary">ribB</name>
    <name evidence="13" type="ORF">SAMN05216207_101687</name>
</gene>
<feature type="binding site" evidence="11">
    <location>
        <position position="39"/>
    </location>
    <ligand>
        <name>D-ribulose 5-phosphate</name>
        <dbReference type="ChEBI" id="CHEBI:58121"/>
    </ligand>
</feature>
<feature type="binding site" evidence="11">
    <location>
        <position position="35"/>
    </location>
    <ligand>
        <name>Mg(2+)</name>
        <dbReference type="ChEBI" id="CHEBI:18420"/>
        <label>1</label>
    </ligand>
</feature>
<evidence type="ECO:0000256" key="6">
    <source>
        <dbReference type="ARBA" id="ARBA00022619"/>
    </source>
</evidence>
<evidence type="ECO:0000313" key="14">
    <source>
        <dbReference type="Proteomes" id="UP000199614"/>
    </source>
</evidence>
<dbReference type="OrthoDB" id="9793111at2"/>
<dbReference type="GO" id="GO:0003935">
    <property type="term" value="F:GTP cyclohydrolase II activity"/>
    <property type="evidence" value="ECO:0007669"/>
    <property type="project" value="TreeGrafter"/>
</dbReference>
<evidence type="ECO:0000256" key="8">
    <source>
        <dbReference type="ARBA" id="ARBA00022842"/>
    </source>
</evidence>
<evidence type="ECO:0000256" key="1">
    <source>
        <dbReference type="ARBA" id="ARBA00000141"/>
    </source>
</evidence>
<dbReference type="EMBL" id="FOUY01000016">
    <property type="protein sequence ID" value="SFN55243.1"/>
    <property type="molecule type" value="Genomic_DNA"/>
</dbReference>
<keyword evidence="10 11" id="KW-0456">Lyase</keyword>
<comment type="pathway">
    <text evidence="4 11">Cofactor biosynthesis; riboflavin biosynthesis; 2-hydroxy-3-oxobutyl phosphate from D-ribulose 5-phosphate: step 1/1.</text>
</comment>
<dbReference type="AlphaFoldDB" id="A0A1I4ZYQ2"/>
<organism evidence="13 14">
    <name type="scientific">Pseudonocardia ammonioxydans</name>
    <dbReference type="NCBI Taxonomy" id="260086"/>
    <lineage>
        <taxon>Bacteria</taxon>
        <taxon>Bacillati</taxon>
        <taxon>Actinomycetota</taxon>
        <taxon>Actinomycetes</taxon>
        <taxon>Pseudonocardiales</taxon>
        <taxon>Pseudonocardiaceae</taxon>
        <taxon>Pseudonocardia</taxon>
    </lineage>
</organism>
<comment type="similarity">
    <text evidence="5">In the N-terminal section; belongs to the DHBP synthase family.</text>
</comment>
<evidence type="ECO:0000313" key="13">
    <source>
        <dbReference type="EMBL" id="SFN55243.1"/>
    </source>
</evidence>
<feature type="binding site" evidence="11">
    <location>
        <position position="35"/>
    </location>
    <ligand>
        <name>Mg(2+)</name>
        <dbReference type="ChEBI" id="CHEBI:18420"/>
        <label>2</label>
    </ligand>
</feature>
<evidence type="ECO:0000256" key="2">
    <source>
        <dbReference type="ARBA" id="ARBA00001936"/>
    </source>
</evidence>
<dbReference type="RefSeq" id="WP_093344206.1">
    <property type="nucleotide sequence ID" value="NZ_FOUY01000016.1"/>
</dbReference>
<keyword evidence="9 11" id="KW-0464">Manganese</keyword>
<feature type="binding site" evidence="11">
    <location>
        <position position="149"/>
    </location>
    <ligand>
        <name>Mg(2+)</name>
        <dbReference type="ChEBI" id="CHEBI:18420"/>
        <label>2</label>
    </ligand>
</feature>
<dbReference type="GO" id="GO:0005829">
    <property type="term" value="C:cytosol"/>
    <property type="evidence" value="ECO:0007669"/>
    <property type="project" value="TreeGrafter"/>
</dbReference>
<comment type="catalytic activity">
    <reaction evidence="1 11">
        <text>D-ribulose 5-phosphate = (2S)-2-hydroxy-3-oxobutyl phosphate + formate + H(+)</text>
        <dbReference type="Rhea" id="RHEA:18457"/>
        <dbReference type="ChEBI" id="CHEBI:15378"/>
        <dbReference type="ChEBI" id="CHEBI:15740"/>
        <dbReference type="ChEBI" id="CHEBI:58121"/>
        <dbReference type="ChEBI" id="CHEBI:58830"/>
        <dbReference type="EC" id="4.1.99.12"/>
    </reaction>
</comment>
<dbReference type="GO" id="GO:0008686">
    <property type="term" value="F:3,4-dihydroxy-2-butanone-4-phosphate synthase activity"/>
    <property type="evidence" value="ECO:0007669"/>
    <property type="project" value="UniProtKB-UniRule"/>
</dbReference>
<dbReference type="PANTHER" id="PTHR21327:SF18">
    <property type="entry name" value="3,4-DIHYDROXY-2-BUTANONE 4-PHOSPHATE SYNTHASE"/>
    <property type="match status" value="1"/>
</dbReference>
<dbReference type="NCBIfam" id="TIGR00506">
    <property type="entry name" value="ribB"/>
    <property type="match status" value="1"/>
</dbReference>
<comment type="subunit">
    <text evidence="11">Homodimer.</text>
</comment>
<keyword evidence="13" id="KW-0378">Hydrolase</keyword>
<dbReference type="GO" id="GO:0030145">
    <property type="term" value="F:manganese ion binding"/>
    <property type="evidence" value="ECO:0007669"/>
    <property type="project" value="UniProtKB-UniRule"/>
</dbReference>
<dbReference type="SUPFAM" id="SSF142695">
    <property type="entry name" value="RibA-like"/>
    <property type="match status" value="1"/>
</dbReference>
<reference evidence="13 14" key="1">
    <citation type="submission" date="2016-10" db="EMBL/GenBank/DDBJ databases">
        <authorList>
            <person name="de Groot N.N."/>
        </authorList>
    </citation>
    <scope>NUCLEOTIDE SEQUENCE [LARGE SCALE GENOMIC DNA]</scope>
    <source>
        <strain evidence="13 14">CGMCC 4.1877</strain>
    </source>
</reference>
<dbReference type="STRING" id="260086.SAMN05216207_101687"/>
<dbReference type="GO" id="GO:0009231">
    <property type="term" value="P:riboflavin biosynthetic process"/>
    <property type="evidence" value="ECO:0007669"/>
    <property type="project" value="UniProtKB-UniRule"/>
</dbReference>
<dbReference type="SUPFAM" id="SSF55821">
    <property type="entry name" value="YrdC/RibB"/>
    <property type="match status" value="1"/>
</dbReference>
<evidence type="ECO:0000256" key="5">
    <source>
        <dbReference type="ARBA" id="ARBA00005520"/>
    </source>
</evidence>
<evidence type="ECO:0000256" key="10">
    <source>
        <dbReference type="ARBA" id="ARBA00023239"/>
    </source>
</evidence>
<keyword evidence="7 11" id="KW-0479">Metal-binding</keyword>
<feature type="binding site" evidence="11">
    <location>
        <begin position="34"/>
        <end position="35"/>
    </location>
    <ligand>
        <name>D-ribulose 5-phosphate</name>
        <dbReference type="ChEBI" id="CHEBI:58121"/>
    </ligand>
</feature>
<dbReference type="FunFam" id="3.90.870.10:FF:000001">
    <property type="entry name" value="Riboflavin biosynthesis protein RibBA"/>
    <property type="match status" value="1"/>
</dbReference>
<dbReference type="PANTHER" id="PTHR21327">
    <property type="entry name" value="GTP CYCLOHYDROLASE II-RELATED"/>
    <property type="match status" value="1"/>
</dbReference>
<keyword evidence="8 11" id="KW-0460">Magnesium</keyword>
<dbReference type="HAMAP" id="MF_00180">
    <property type="entry name" value="RibB"/>
    <property type="match status" value="1"/>
</dbReference>
<protein>
    <recommendedName>
        <fullName evidence="11">3,4-dihydroxy-2-butanone 4-phosphate synthase</fullName>
        <shortName evidence="11">DHBP synthase</shortName>
        <ecNumber evidence="11">4.1.99.12</ecNumber>
    </recommendedName>
</protein>
<evidence type="ECO:0000256" key="7">
    <source>
        <dbReference type="ARBA" id="ARBA00022723"/>
    </source>
</evidence>
<evidence type="ECO:0000256" key="3">
    <source>
        <dbReference type="ARBA" id="ARBA00002284"/>
    </source>
</evidence>
<name>A0A1I4ZYQ2_PSUAM</name>
<evidence type="ECO:0000256" key="11">
    <source>
        <dbReference type="HAMAP-Rule" id="MF_00180"/>
    </source>
</evidence>
<dbReference type="InterPro" id="IPR032677">
    <property type="entry name" value="GTP_cyclohydro_II"/>
</dbReference>
<dbReference type="Gene3D" id="3.90.870.10">
    <property type="entry name" value="DHBP synthase"/>
    <property type="match status" value="1"/>
</dbReference>
<dbReference type="EC" id="4.1.99.12" evidence="11"/>
<feature type="site" description="Essential for catalytic activity" evidence="11">
    <location>
        <position position="170"/>
    </location>
</feature>